<dbReference type="InterPro" id="IPR052616">
    <property type="entry name" value="SYO1-like"/>
</dbReference>
<accession>A0A8H7TTJ0</accession>
<dbReference type="SUPFAM" id="SSF48371">
    <property type="entry name" value="ARM repeat"/>
    <property type="match status" value="1"/>
</dbReference>
<dbReference type="GO" id="GO:0051082">
    <property type="term" value="F:unfolded protein binding"/>
    <property type="evidence" value="ECO:0007669"/>
    <property type="project" value="TreeGrafter"/>
</dbReference>
<evidence type="ECO:0000313" key="5">
    <source>
        <dbReference type="Proteomes" id="UP000616885"/>
    </source>
</evidence>
<organism evidence="4 5">
    <name type="scientific">Bionectria ochroleuca</name>
    <name type="common">Gliocladium roseum</name>
    <dbReference type="NCBI Taxonomy" id="29856"/>
    <lineage>
        <taxon>Eukaryota</taxon>
        <taxon>Fungi</taxon>
        <taxon>Dikarya</taxon>
        <taxon>Ascomycota</taxon>
        <taxon>Pezizomycotina</taxon>
        <taxon>Sordariomycetes</taxon>
        <taxon>Hypocreomycetidae</taxon>
        <taxon>Hypocreales</taxon>
        <taxon>Bionectriaceae</taxon>
        <taxon>Clonostachys</taxon>
    </lineage>
</organism>
<protein>
    <recommendedName>
        <fullName evidence="3">SYO1-like TPR repeats domain-containing protein</fullName>
    </recommendedName>
</protein>
<feature type="region of interest" description="Disordered" evidence="2">
    <location>
        <begin position="1"/>
        <end position="28"/>
    </location>
</feature>
<dbReference type="EMBL" id="JADCTT010000001">
    <property type="protein sequence ID" value="KAF9759409.1"/>
    <property type="molecule type" value="Genomic_DNA"/>
</dbReference>
<feature type="compositionally biased region" description="Acidic residues" evidence="2">
    <location>
        <begin position="374"/>
        <end position="383"/>
    </location>
</feature>
<reference evidence="4" key="1">
    <citation type="submission" date="2020-10" db="EMBL/GenBank/DDBJ databases">
        <title>High-Quality Genome Resource of Clonostachys rosea strain S41 by Oxford Nanopore Long-Read Sequencing.</title>
        <authorList>
            <person name="Wang H."/>
        </authorList>
    </citation>
    <scope>NUCLEOTIDE SEQUENCE</scope>
    <source>
        <strain evidence="4">S41</strain>
    </source>
</reference>
<feature type="domain" description="SYO1-like TPR repeats" evidence="3">
    <location>
        <begin position="436"/>
        <end position="665"/>
    </location>
</feature>
<feature type="region of interest" description="Disordered" evidence="2">
    <location>
        <begin position="325"/>
        <end position="383"/>
    </location>
</feature>
<dbReference type="Proteomes" id="UP000616885">
    <property type="component" value="Unassembled WGS sequence"/>
</dbReference>
<dbReference type="InterPro" id="IPR011989">
    <property type="entry name" value="ARM-like"/>
</dbReference>
<evidence type="ECO:0000256" key="2">
    <source>
        <dbReference type="SAM" id="MobiDB-lite"/>
    </source>
</evidence>
<dbReference type="GO" id="GO:0042273">
    <property type="term" value="P:ribosomal large subunit biogenesis"/>
    <property type="evidence" value="ECO:0007669"/>
    <property type="project" value="TreeGrafter"/>
</dbReference>
<dbReference type="CDD" id="cd13394">
    <property type="entry name" value="Syo1_like"/>
    <property type="match status" value="1"/>
</dbReference>
<dbReference type="Pfam" id="PF25567">
    <property type="entry name" value="TPR_SYO1"/>
    <property type="match status" value="1"/>
</dbReference>
<evidence type="ECO:0000259" key="3">
    <source>
        <dbReference type="Pfam" id="PF25567"/>
    </source>
</evidence>
<dbReference type="PANTHER" id="PTHR13347">
    <property type="entry name" value="HEAT REPEAT-CONTAINING PROTEIN 3"/>
    <property type="match status" value="1"/>
</dbReference>
<sequence length="667" mass="72702">MGKSRRNRANAARRDPIAKPVKPPSDPELAALRESKILPVIKDLQSSDPKSRSAAASAVSNIIQDTKCRKLLLREQIVHIIINETLTDAAPESRAAGWGILQVIAQEEEADFCVHLYRLDILTAIEHATKNATTKFSSKDTPFSKLPKLEQSTTLSIVASILSLITALAEAQDEILETIASNSSLTSFLYSFIPTSDLADAINELRNDALTCLMILSEDNKKLAKTIVSDGNRSVYESLQVLSKETSDEGILACGVLHNVYLSLQGVEVSTELNIVDDSRLIPTLSKAIAEIGSSKAQSNGTGSSNPYQKQELALEIIASIGTTMNGEQGDESEQPEPKPKTGGEAAGQDDEDMDDIDVGVEDDNDNEDSRVLDEDEDDDMDDDEMQADMDMVTGADDADEGESIDDLPILKTLVQKAIPQLVRVVALQASDEETIKLQALSLSALNNIAWSVSLIDFSHDHNKGIQKTWEPVAKSIWTDAIVPILSSDTADVTLATQVTGLAWAVARTLRDKTPLKINEQRKFISLYQATHGSEATQNSEDPFQGLGVKCIGVLGQLALDPAPADLNREIGTFLLTVLAALPQTPAADAVEALNQLFDVYGDENFACDKEVFWKDNYLKHLEEILPKAKAAAKSVDKRTHSELRERVDEAVLNLSRFIAYKKKSKP</sequence>
<dbReference type="PANTHER" id="PTHR13347:SF1">
    <property type="entry name" value="HEAT REPEAT-CONTAINING PROTEIN 3"/>
    <property type="match status" value="1"/>
</dbReference>
<dbReference type="InterPro" id="IPR057990">
    <property type="entry name" value="TPR_SYO1"/>
</dbReference>
<proteinExistence type="inferred from homology"/>
<evidence type="ECO:0000256" key="1">
    <source>
        <dbReference type="ARBA" id="ARBA00049983"/>
    </source>
</evidence>
<feature type="compositionally biased region" description="Acidic residues" evidence="2">
    <location>
        <begin position="348"/>
        <end position="367"/>
    </location>
</feature>
<comment type="caution">
    <text evidence="4">The sequence shown here is derived from an EMBL/GenBank/DDBJ whole genome shotgun (WGS) entry which is preliminary data.</text>
</comment>
<dbReference type="InterPro" id="IPR016024">
    <property type="entry name" value="ARM-type_fold"/>
</dbReference>
<gene>
    <name evidence="4" type="ORF">IM811_001103</name>
</gene>
<dbReference type="AlphaFoldDB" id="A0A8H7TTJ0"/>
<name>A0A8H7TTJ0_BIOOC</name>
<dbReference type="GO" id="GO:0006606">
    <property type="term" value="P:protein import into nucleus"/>
    <property type="evidence" value="ECO:0007669"/>
    <property type="project" value="TreeGrafter"/>
</dbReference>
<dbReference type="Gene3D" id="1.25.10.10">
    <property type="entry name" value="Leucine-rich Repeat Variant"/>
    <property type="match status" value="2"/>
</dbReference>
<comment type="similarity">
    <text evidence="1">Belongs to the nuclear import and ribosome assembly adapter family.</text>
</comment>
<evidence type="ECO:0000313" key="4">
    <source>
        <dbReference type="EMBL" id="KAF9759409.1"/>
    </source>
</evidence>